<feature type="domain" description="DUF6460" evidence="2">
    <location>
        <begin position="79"/>
        <end position="114"/>
    </location>
</feature>
<keyword evidence="1" id="KW-1133">Transmembrane helix</keyword>
<sequence length="115" mass="12684">MVAFVAGACDEAHAKPQVQLRFLTRSRIMSNLNRFLGGSPGSVLVKLIFLSLLVGAFLAFLGITPFGLIEGLFNWISSVLDLSFETVQEVGLWVLYGAIIVVPLWLISRLFSSRR</sequence>
<reference evidence="3" key="1">
    <citation type="submission" date="2016-07" db="EMBL/GenBank/DDBJ databases">
        <title>Microvirga ossetica sp. nov. a new species of rhizobia isolated from root nodules of the legume species Vicia alpestris Steven originated from North Ossetia region in the Caucasus.</title>
        <authorList>
            <person name="Safronova V.I."/>
            <person name="Kuznetsova I.G."/>
            <person name="Sazanova A.L."/>
            <person name="Belimov A."/>
            <person name="Andronov E."/>
            <person name="Osledkin Y.S."/>
            <person name="Onishchuk O.P."/>
            <person name="Kurchak O.N."/>
            <person name="Shaposhnikov A.I."/>
            <person name="Willems A."/>
            <person name="Tikhonovich I.A."/>
        </authorList>
    </citation>
    <scope>NUCLEOTIDE SEQUENCE [LARGE SCALE GENOMIC DNA]</scope>
    <source>
        <strain evidence="3">V5/3M</strain>
    </source>
</reference>
<name>A0A1B2EDV1_9HYPH</name>
<dbReference type="EMBL" id="CP016616">
    <property type="protein sequence ID" value="ANY78138.1"/>
    <property type="molecule type" value="Genomic_DNA"/>
</dbReference>
<evidence type="ECO:0000313" key="3">
    <source>
        <dbReference type="EMBL" id="ANY78138.1"/>
    </source>
</evidence>
<accession>A0A1B2EDV1</accession>
<proteinExistence type="predicted"/>
<keyword evidence="1" id="KW-0472">Membrane</keyword>
<keyword evidence="1" id="KW-0812">Transmembrane</keyword>
<dbReference type="InterPro" id="IPR045594">
    <property type="entry name" value="DUF6460"/>
</dbReference>
<organism evidence="3">
    <name type="scientific">Microvirga ossetica</name>
    <dbReference type="NCBI Taxonomy" id="1882682"/>
    <lineage>
        <taxon>Bacteria</taxon>
        <taxon>Pseudomonadati</taxon>
        <taxon>Pseudomonadota</taxon>
        <taxon>Alphaproteobacteria</taxon>
        <taxon>Hyphomicrobiales</taxon>
        <taxon>Methylobacteriaceae</taxon>
        <taxon>Microvirga</taxon>
    </lineage>
</organism>
<evidence type="ECO:0000259" key="2">
    <source>
        <dbReference type="Pfam" id="PF20061"/>
    </source>
</evidence>
<dbReference type="KEGG" id="moc:BB934_07730"/>
<evidence type="ECO:0000256" key="1">
    <source>
        <dbReference type="SAM" id="Phobius"/>
    </source>
</evidence>
<dbReference type="AlphaFoldDB" id="A0A1B2EDV1"/>
<gene>
    <name evidence="3" type="ORF">BB934_07730</name>
</gene>
<feature type="transmembrane region" description="Helical" evidence="1">
    <location>
        <begin position="93"/>
        <end position="111"/>
    </location>
</feature>
<feature type="transmembrane region" description="Helical" evidence="1">
    <location>
        <begin position="43"/>
        <end position="73"/>
    </location>
</feature>
<protein>
    <submittedName>
        <fullName evidence="3">Integrase</fullName>
    </submittedName>
</protein>
<dbReference type="Pfam" id="PF20061">
    <property type="entry name" value="DUF6460"/>
    <property type="match status" value="1"/>
</dbReference>